<dbReference type="OrthoDB" id="1653857at2"/>
<accession>A0A4Q0VPJ5</accession>
<feature type="transmembrane region" description="Helical" evidence="8">
    <location>
        <begin position="100"/>
        <end position="119"/>
    </location>
</feature>
<evidence type="ECO:0000256" key="4">
    <source>
        <dbReference type="ARBA" id="ARBA00022692"/>
    </source>
</evidence>
<name>A0A4Q0VPJ5_9BACI</name>
<evidence type="ECO:0000256" key="6">
    <source>
        <dbReference type="ARBA" id="ARBA00022989"/>
    </source>
</evidence>
<feature type="transmembrane region" description="Helical" evidence="8">
    <location>
        <begin position="6"/>
        <end position="24"/>
    </location>
</feature>
<dbReference type="GO" id="GO:0008360">
    <property type="term" value="P:regulation of cell shape"/>
    <property type="evidence" value="ECO:0007669"/>
    <property type="project" value="UniProtKB-KW"/>
</dbReference>
<comment type="subcellular location">
    <subcellularLocation>
        <location evidence="1">Cell membrane</location>
        <topology evidence="1">Multi-pass membrane protein</topology>
    </subcellularLocation>
</comment>
<evidence type="ECO:0000256" key="2">
    <source>
        <dbReference type="ARBA" id="ARBA00007776"/>
    </source>
</evidence>
<keyword evidence="10" id="KW-1185">Reference proteome</keyword>
<evidence type="ECO:0000313" key="9">
    <source>
        <dbReference type="EMBL" id="RXI98402.1"/>
    </source>
</evidence>
<dbReference type="GO" id="GO:0005886">
    <property type="term" value="C:plasma membrane"/>
    <property type="evidence" value="ECO:0007669"/>
    <property type="project" value="UniProtKB-SubCell"/>
</dbReference>
<keyword evidence="4 8" id="KW-0812">Transmembrane</keyword>
<organism evidence="9 10">
    <name type="scientific">Anaerobacillus alkaliphilus</name>
    <dbReference type="NCBI Taxonomy" id="1548597"/>
    <lineage>
        <taxon>Bacteria</taxon>
        <taxon>Bacillati</taxon>
        <taxon>Bacillota</taxon>
        <taxon>Bacilli</taxon>
        <taxon>Bacillales</taxon>
        <taxon>Bacillaceae</taxon>
        <taxon>Anaerobacillus</taxon>
    </lineage>
</organism>
<dbReference type="EMBL" id="QOUX01000046">
    <property type="protein sequence ID" value="RXI98402.1"/>
    <property type="molecule type" value="Genomic_DNA"/>
</dbReference>
<dbReference type="InterPro" id="IPR007227">
    <property type="entry name" value="Cell_shape_determining_MreD"/>
</dbReference>
<dbReference type="Pfam" id="PF04093">
    <property type="entry name" value="MreD"/>
    <property type="match status" value="1"/>
</dbReference>
<dbReference type="RefSeq" id="WP_129079759.1">
    <property type="nucleotide sequence ID" value="NZ_QOUX01000046.1"/>
</dbReference>
<feature type="transmembrane region" description="Helical" evidence="8">
    <location>
        <begin position="36"/>
        <end position="63"/>
    </location>
</feature>
<dbReference type="AlphaFoldDB" id="A0A4Q0VPJ5"/>
<sequence length="186" mass="21923">MQRFLLPFIIFLLFIIEGTIMQIITPERFGSDYIIIPRFAFVVVIIVAIFFGRTTGTVYALVLGLLQDVIYTHVLGVYMFSMAFITYLLGFSFKVFQKNLFLLIITAVFGTILLDYLVYGIYSMIGITTILHNLFFYERLMPSLIVNTVFLIIFSFPLRKLLIFLQNKDDIEEKIHKRKRDFRWQR</sequence>
<evidence type="ECO:0000256" key="3">
    <source>
        <dbReference type="ARBA" id="ARBA00022475"/>
    </source>
</evidence>
<evidence type="ECO:0000256" key="5">
    <source>
        <dbReference type="ARBA" id="ARBA00022960"/>
    </source>
</evidence>
<evidence type="ECO:0000313" key="10">
    <source>
        <dbReference type="Proteomes" id="UP000290649"/>
    </source>
</evidence>
<proteinExistence type="inferred from homology"/>
<gene>
    <name evidence="9" type="primary">mreD</name>
    <name evidence="9" type="ORF">DS745_18935</name>
</gene>
<dbReference type="Proteomes" id="UP000290649">
    <property type="component" value="Unassembled WGS sequence"/>
</dbReference>
<feature type="transmembrane region" description="Helical" evidence="8">
    <location>
        <begin position="139"/>
        <end position="158"/>
    </location>
</feature>
<keyword evidence="5" id="KW-0133">Cell shape</keyword>
<comment type="caution">
    <text evidence="9">The sequence shown here is derived from an EMBL/GenBank/DDBJ whole genome shotgun (WGS) entry which is preliminary data.</text>
</comment>
<dbReference type="NCBIfam" id="TIGR03426">
    <property type="entry name" value="shape_MreD"/>
    <property type="match status" value="1"/>
</dbReference>
<comment type="similarity">
    <text evidence="2">Belongs to the MreD family.</text>
</comment>
<keyword evidence="7 8" id="KW-0472">Membrane</keyword>
<keyword evidence="6 8" id="KW-1133">Transmembrane helix</keyword>
<evidence type="ECO:0000256" key="1">
    <source>
        <dbReference type="ARBA" id="ARBA00004651"/>
    </source>
</evidence>
<evidence type="ECO:0000256" key="7">
    <source>
        <dbReference type="ARBA" id="ARBA00023136"/>
    </source>
</evidence>
<evidence type="ECO:0000256" key="8">
    <source>
        <dbReference type="SAM" id="Phobius"/>
    </source>
</evidence>
<keyword evidence="3" id="KW-1003">Cell membrane</keyword>
<protein>
    <submittedName>
        <fullName evidence="9">Rod shape-determining protein MreD</fullName>
    </submittedName>
</protein>
<feature type="transmembrane region" description="Helical" evidence="8">
    <location>
        <begin position="69"/>
        <end position="88"/>
    </location>
</feature>
<reference evidence="9 10" key="1">
    <citation type="journal article" date="2019" name="Int. J. Syst. Evol. Microbiol.">
        <title>Anaerobacillus alkaliphilus sp. nov., a novel alkaliphilic and moderately halophilic bacterium.</title>
        <authorList>
            <person name="Borsodi A.K."/>
            <person name="Aszalos J.M."/>
            <person name="Bihari P."/>
            <person name="Nagy I."/>
            <person name="Schumann P."/>
            <person name="Sproer C."/>
            <person name="Kovacs A.L."/>
            <person name="Boka K."/>
            <person name="Dobosy P."/>
            <person name="Ovari M."/>
            <person name="Szili-Kovacs T."/>
            <person name="Toth E."/>
        </authorList>
    </citation>
    <scope>NUCLEOTIDE SEQUENCE [LARGE SCALE GENOMIC DNA]</scope>
    <source>
        <strain evidence="9 10">B16-10</strain>
    </source>
</reference>